<evidence type="ECO:0000256" key="3">
    <source>
        <dbReference type="ARBA" id="ARBA00023125"/>
    </source>
</evidence>
<dbReference type="NCBIfam" id="NF033788">
    <property type="entry name" value="HTH_metalloreg"/>
    <property type="match status" value="1"/>
</dbReference>
<keyword evidence="7" id="KW-1185">Reference proteome</keyword>
<evidence type="ECO:0000313" key="7">
    <source>
        <dbReference type="Proteomes" id="UP000198854"/>
    </source>
</evidence>
<dbReference type="GO" id="GO:0046685">
    <property type="term" value="P:response to arsenic-containing substance"/>
    <property type="evidence" value="ECO:0007669"/>
    <property type="project" value="UniProtKB-KW"/>
</dbReference>
<organism evidence="6 7">
    <name type="scientific">Vibrio xiamenensis</name>
    <dbReference type="NCBI Taxonomy" id="861298"/>
    <lineage>
        <taxon>Bacteria</taxon>
        <taxon>Pseudomonadati</taxon>
        <taxon>Pseudomonadota</taxon>
        <taxon>Gammaproteobacteria</taxon>
        <taxon>Vibrionales</taxon>
        <taxon>Vibrionaceae</taxon>
        <taxon>Vibrio</taxon>
    </lineage>
</organism>
<evidence type="ECO:0000259" key="5">
    <source>
        <dbReference type="PROSITE" id="PS50987"/>
    </source>
</evidence>
<dbReference type="PROSITE" id="PS50987">
    <property type="entry name" value="HTH_ARSR_2"/>
    <property type="match status" value="1"/>
</dbReference>
<keyword evidence="2" id="KW-0805">Transcription regulation</keyword>
<dbReference type="Gene3D" id="1.10.10.10">
    <property type="entry name" value="Winged helix-like DNA-binding domain superfamily/Winged helix DNA-binding domain"/>
    <property type="match status" value="1"/>
</dbReference>
<keyword evidence="3" id="KW-0238">DNA-binding</keyword>
<accession>A0A1G7YYE5</accession>
<dbReference type="NCBIfam" id="NF007528">
    <property type="entry name" value="PRK10141.1"/>
    <property type="match status" value="1"/>
</dbReference>
<keyword evidence="4" id="KW-0804">Transcription</keyword>
<dbReference type="Proteomes" id="UP000198854">
    <property type="component" value="Unassembled WGS sequence"/>
</dbReference>
<dbReference type="GO" id="GO:0003700">
    <property type="term" value="F:DNA-binding transcription factor activity"/>
    <property type="evidence" value="ECO:0007669"/>
    <property type="project" value="InterPro"/>
</dbReference>
<gene>
    <name evidence="6" type="ORF">SAMN04488136_106115</name>
</gene>
<dbReference type="PANTHER" id="PTHR33154:SF18">
    <property type="entry name" value="ARSENICAL RESISTANCE OPERON REPRESSOR"/>
    <property type="match status" value="1"/>
</dbReference>
<dbReference type="CDD" id="cd00090">
    <property type="entry name" value="HTH_ARSR"/>
    <property type="match status" value="1"/>
</dbReference>
<dbReference type="PRINTS" id="PR00778">
    <property type="entry name" value="HTHARSR"/>
</dbReference>
<dbReference type="AlphaFoldDB" id="A0A1G7YYE5"/>
<dbReference type="STRING" id="861298.SAMN04488136_106115"/>
<sequence>MYADSMTPLVVFKSLSEDTRLKIMMLLTIHPELCVCDLQQSLALSQPKISRHLAELRRHQLLEDERRGKWVYYRLHRGLEPWVIQVLKTTSADNQAYMKACLQRLLKPCEQCES</sequence>
<evidence type="ECO:0000256" key="2">
    <source>
        <dbReference type="ARBA" id="ARBA00023015"/>
    </source>
</evidence>
<proteinExistence type="predicted"/>
<dbReference type="InterPro" id="IPR018334">
    <property type="entry name" value="ArsR_HTH"/>
</dbReference>
<dbReference type="PROSITE" id="PS00846">
    <property type="entry name" value="HTH_ARSR_1"/>
    <property type="match status" value="1"/>
</dbReference>
<evidence type="ECO:0000256" key="4">
    <source>
        <dbReference type="ARBA" id="ARBA00023163"/>
    </source>
</evidence>
<dbReference type="InterPro" id="IPR036390">
    <property type="entry name" value="WH_DNA-bd_sf"/>
</dbReference>
<evidence type="ECO:0000256" key="1">
    <source>
        <dbReference type="ARBA" id="ARBA00022849"/>
    </source>
</evidence>
<dbReference type="InterPro" id="IPR036388">
    <property type="entry name" value="WH-like_DNA-bd_sf"/>
</dbReference>
<dbReference type="SUPFAM" id="SSF46785">
    <property type="entry name" value="Winged helix' DNA-binding domain"/>
    <property type="match status" value="1"/>
</dbReference>
<dbReference type="InterPro" id="IPR011991">
    <property type="entry name" value="ArsR-like_HTH"/>
</dbReference>
<dbReference type="InterPro" id="IPR001845">
    <property type="entry name" value="HTH_ArsR_DNA-bd_dom"/>
</dbReference>
<protein>
    <submittedName>
        <fullName evidence="6">Transcriptional regulator, ArsR family</fullName>
    </submittedName>
</protein>
<name>A0A1G7YYE5_9VIBR</name>
<dbReference type="Pfam" id="PF01022">
    <property type="entry name" value="HTH_5"/>
    <property type="match status" value="1"/>
</dbReference>
<dbReference type="PANTHER" id="PTHR33154">
    <property type="entry name" value="TRANSCRIPTIONAL REGULATOR, ARSR FAMILY"/>
    <property type="match status" value="1"/>
</dbReference>
<feature type="domain" description="HTH arsR-type" evidence="5">
    <location>
        <begin position="1"/>
        <end position="95"/>
    </location>
</feature>
<dbReference type="SMART" id="SM00418">
    <property type="entry name" value="HTH_ARSR"/>
    <property type="match status" value="1"/>
</dbReference>
<reference evidence="6 7" key="1">
    <citation type="submission" date="2016-10" db="EMBL/GenBank/DDBJ databases">
        <authorList>
            <person name="de Groot N.N."/>
        </authorList>
    </citation>
    <scope>NUCLEOTIDE SEQUENCE [LARGE SCALE GENOMIC DNA]</scope>
    <source>
        <strain evidence="6 7">CGMCC 1.10228</strain>
    </source>
</reference>
<keyword evidence="1" id="KW-0059">Arsenical resistance</keyword>
<dbReference type="EMBL" id="FNDD01000006">
    <property type="protein sequence ID" value="SDH01319.1"/>
    <property type="molecule type" value="Genomic_DNA"/>
</dbReference>
<evidence type="ECO:0000313" key="6">
    <source>
        <dbReference type="EMBL" id="SDH01319.1"/>
    </source>
</evidence>
<dbReference type="InterPro" id="IPR051081">
    <property type="entry name" value="HTH_MetalResp_TranReg"/>
</dbReference>
<dbReference type="GO" id="GO:0003677">
    <property type="term" value="F:DNA binding"/>
    <property type="evidence" value="ECO:0007669"/>
    <property type="project" value="UniProtKB-KW"/>
</dbReference>